<keyword evidence="13" id="KW-0539">Nucleus</keyword>
<dbReference type="GO" id="GO:0006281">
    <property type="term" value="P:DNA repair"/>
    <property type="evidence" value="ECO:0007669"/>
    <property type="project" value="UniProtKB-KW"/>
</dbReference>
<gene>
    <name evidence="19" type="ORF">D9613_007869</name>
</gene>
<dbReference type="Gene3D" id="1.10.150.20">
    <property type="entry name" value="5' to 3' exonuclease, C-terminal subdomain"/>
    <property type="match status" value="1"/>
</dbReference>
<dbReference type="Pfam" id="PF00817">
    <property type="entry name" value="IMS"/>
    <property type="match status" value="1"/>
</dbReference>
<comment type="caution">
    <text evidence="19">The sequence shown here is derived from an EMBL/GenBank/DDBJ whole genome shotgun (WGS) entry which is preliminary data.</text>
</comment>
<dbReference type="InterPro" id="IPR023753">
    <property type="entry name" value="FAD/NAD-binding_dom"/>
</dbReference>
<evidence type="ECO:0000256" key="3">
    <source>
        <dbReference type="ARBA" id="ARBA00022679"/>
    </source>
</evidence>
<dbReference type="PANTHER" id="PTHR45873:SF1">
    <property type="entry name" value="DNA POLYMERASE ETA"/>
    <property type="match status" value="1"/>
</dbReference>
<dbReference type="PROSITE" id="PS51907">
    <property type="entry name" value="ZF_UBZ3"/>
    <property type="match status" value="1"/>
</dbReference>
<evidence type="ECO:0000259" key="16">
    <source>
        <dbReference type="PROSITE" id="PS50173"/>
    </source>
</evidence>
<dbReference type="GO" id="GO:0009314">
    <property type="term" value="P:response to radiation"/>
    <property type="evidence" value="ECO:0007669"/>
    <property type="project" value="TreeGrafter"/>
</dbReference>
<dbReference type="Proteomes" id="UP000521872">
    <property type="component" value="Unassembled WGS sequence"/>
</dbReference>
<dbReference type="Gene3D" id="3.30.70.270">
    <property type="match status" value="1"/>
</dbReference>
<evidence type="ECO:0000313" key="19">
    <source>
        <dbReference type="EMBL" id="KAF4613823.1"/>
    </source>
</evidence>
<dbReference type="GO" id="GO:0003684">
    <property type="term" value="F:damaged DNA binding"/>
    <property type="evidence" value="ECO:0007669"/>
    <property type="project" value="InterPro"/>
</dbReference>
<feature type="domain" description="UmuC" evidence="16">
    <location>
        <begin position="722"/>
        <end position="876"/>
    </location>
</feature>
<dbReference type="Gene3D" id="3.30.1490.100">
    <property type="entry name" value="DNA polymerase, Y-family, little finger domain"/>
    <property type="match status" value="1"/>
</dbReference>
<organism evidence="19 20">
    <name type="scientific">Agrocybe pediades</name>
    <dbReference type="NCBI Taxonomy" id="84607"/>
    <lineage>
        <taxon>Eukaryota</taxon>
        <taxon>Fungi</taxon>
        <taxon>Dikarya</taxon>
        <taxon>Basidiomycota</taxon>
        <taxon>Agaricomycotina</taxon>
        <taxon>Agaricomycetes</taxon>
        <taxon>Agaricomycetidae</taxon>
        <taxon>Agaricales</taxon>
        <taxon>Agaricineae</taxon>
        <taxon>Strophariaceae</taxon>
        <taxon>Agrocybe</taxon>
    </lineage>
</organism>
<dbReference type="SUPFAM" id="SSF56672">
    <property type="entry name" value="DNA/RNA polymerases"/>
    <property type="match status" value="1"/>
</dbReference>
<evidence type="ECO:0000256" key="8">
    <source>
        <dbReference type="ARBA" id="ARBA00022827"/>
    </source>
</evidence>
<dbReference type="GO" id="GO:0035861">
    <property type="term" value="C:site of double-strand break"/>
    <property type="evidence" value="ECO:0007669"/>
    <property type="project" value="TreeGrafter"/>
</dbReference>
<dbReference type="InterPro" id="IPR052230">
    <property type="entry name" value="DNA_polymerase_eta"/>
</dbReference>
<evidence type="ECO:0000256" key="6">
    <source>
        <dbReference type="ARBA" id="ARBA00022763"/>
    </source>
</evidence>
<dbReference type="InterPro" id="IPR017941">
    <property type="entry name" value="Rieske_2Fe-2S"/>
</dbReference>
<dbReference type="SUPFAM" id="SSF100879">
    <property type="entry name" value="Lesion bypass DNA polymerase (Y-family), little finger domain"/>
    <property type="match status" value="1"/>
</dbReference>
<keyword evidence="9" id="KW-0862">Zinc</keyword>
<feature type="region of interest" description="Disordered" evidence="15">
    <location>
        <begin position="1175"/>
        <end position="1202"/>
    </location>
</feature>
<evidence type="ECO:0000256" key="15">
    <source>
        <dbReference type="SAM" id="MobiDB-lite"/>
    </source>
</evidence>
<dbReference type="PROSITE" id="PS50173">
    <property type="entry name" value="UMUC"/>
    <property type="match status" value="1"/>
</dbReference>
<evidence type="ECO:0000256" key="7">
    <source>
        <dbReference type="ARBA" id="ARBA00022771"/>
    </source>
</evidence>
<feature type="region of interest" description="Disordered" evidence="15">
    <location>
        <begin position="1264"/>
        <end position="1308"/>
    </location>
</feature>
<evidence type="ECO:0000256" key="11">
    <source>
        <dbReference type="ARBA" id="ARBA00023014"/>
    </source>
</evidence>
<dbReference type="GO" id="GO:0042276">
    <property type="term" value="P:error-prone translesion synthesis"/>
    <property type="evidence" value="ECO:0007669"/>
    <property type="project" value="TreeGrafter"/>
</dbReference>
<dbReference type="InterPro" id="IPR036188">
    <property type="entry name" value="FAD/NAD-bd_sf"/>
</dbReference>
<evidence type="ECO:0000256" key="9">
    <source>
        <dbReference type="ARBA" id="ARBA00022833"/>
    </source>
</evidence>
<keyword evidence="10" id="KW-0408">Iron</keyword>
<dbReference type="Gene3D" id="2.102.10.10">
    <property type="entry name" value="Rieske [2Fe-2S] iron-sulphur domain"/>
    <property type="match status" value="1"/>
</dbReference>
<dbReference type="GO" id="GO:0005657">
    <property type="term" value="C:replication fork"/>
    <property type="evidence" value="ECO:0007669"/>
    <property type="project" value="UniProtKB-ARBA"/>
</dbReference>
<dbReference type="PRINTS" id="PR00368">
    <property type="entry name" value="FADPNR"/>
</dbReference>
<dbReference type="InterPro" id="IPR036922">
    <property type="entry name" value="Rieske_2Fe-2S_sf"/>
</dbReference>
<evidence type="ECO:0000256" key="1">
    <source>
        <dbReference type="ARBA" id="ARBA00004123"/>
    </source>
</evidence>
<feature type="compositionally biased region" description="Basic and acidic residues" evidence="15">
    <location>
        <begin position="1295"/>
        <end position="1308"/>
    </location>
</feature>
<keyword evidence="2" id="KW-0285">Flavoprotein</keyword>
<keyword evidence="7" id="KW-0863">Zinc-finger</keyword>
<dbReference type="Gene3D" id="3.40.1170.60">
    <property type="match status" value="1"/>
</dbReference>
<evidence type="ECO:0000256" key="5">
    <source>
        <dbReference type="ARBA" id="ARBA00022723"/>
    </source>
</evidence>
<dbReference type="SUPFAM" id="SSF51905">
    <property type="entry name" value="FAD/NAD(P)-binding domain"/>
    <property type="match status" value="2"/>
</dbReference>
<dbReference type="Gene3D" id="3.50.50.60">
    <property type="entry name" value="FAD/NAD(P)-binding domain"/>
    <property type="match status" value="2"/>
</dbReference>
<reference evidence="19 20" key="1">
    <citation type="submission" date="2019-12" db="EMBL/GenBank/DDBJ databases">
        <authorList>
            <person name="Floudas D."/>
            <person name="Bentzer J."/>
            <person name="Ahren D."/>
            <person name="Johansson T."/>
            <person name="Persson P."/>
            <person name="Tunlid A."/>
        </authorList>
    </citation>
    <scope>NUCLEOTIDE SEQUENCE [LARGE SCALE GENOMIC DNA]</scope>
    <source>
        <strain evidence="19 20">CBS 102.39</strain>
    </source>
</reference>
<dbReference type="GO" id="GO:0003887">
    <property type="term" value="F:DNA-directed DNA polymerase activity"/>
    <property type="evidence" value="ECO:0007669"/>
    <property type="project" value="TreeGrafter"/>
</dbReference>
<dbReference type="Pfam" id="PF07992">
    <property type="entry name" value="Pyr_redox_2"/>
    <property type="match status" value="1"/>
</dbReference>
<dbReference type="GO" id="GO:0051537">
    <property type="term" value="F:2 iron, 2 sulfur cluster binding"/>
    <property type="evidence" value="ECO:0007669"/>
    <property type="project" value="UniProtKB-KW"/>
</dbReference>
<dbReference type="InterPro" id="IPR043502">
    <property type="entry name" value="DNA/RNA_pol_sf"/>
</dbReference>
<evidence type="ECO:0000256" key="2">
    <source>
        <dbReference type="ARBA" id="ARBA00022630"/>
    </source>
</evidence>
<accession>A0A8H4QMR7</accession>
<dbReference type="InterPro" id="IPR001126">
    <property type="entry name" value="UmuC"/>
</dbReference>
<feature type="compositionally biased region" description="Low complexity" evidence="15">
    <location>
        <begin position="1274"/>
        <end position="1288"/>
    </location>
</feature>
<dbReference type="PRINTS" id="PR00411">
    <property type="entry name" value="PNDRDTASEI"/>
</dbReference>
<dbReference type="GO" id="GO:0008270">
    <property type="term" value="F:zinc ion binding"/>
    <property type="evidence" value="ECO:0007669"/>
    <property type="project" value="UniProtKB-KW"/>
</dbReference>
<dbReference type="InterPro" id="IPR016156">
    <property type="entry name" value="FAD/NAD-linked_Rdtase_dimer_sf"/>
</dbReference>
<evidence type="ECO:0000259" key="18">
    <source>
        <dbReference type="PROSITE" id="PS51907"/>
    </source>
</evidence>
<dbReference type="FunFam" id="3.40.1170.60:FF:000008">
    <property type="entry name" value="DNA polymerase eta subunit"/>
    <property type="match status" value="1"/>
</dbReference>
<evidence type="ECO:0000256" key="4">
    <source>
        <dbReference type="ARBA" id="ARBA00022714"/>
    </source>
</evidence>
<dbReference type="InterPro" id="IPR041298">
    <property type="entry name" value="UBZ3"/>
</dbReference>
<keyword evidence="11" id="KW-0411">Iron-sulfur</keyword>
<dbReference type="SUPFAM" id="SSF55424">
    <property type="entry name" value="FAD/NAD-linked reductases, dimerisation (C-terminal) domain"/>
    <property type="match status" value="1"/>
</dbReference>
<feature type="region of interest" description="Disordered" evidence="15">
    <location>
        <begin position="922"/>
        <end position="945"/>
    </location>
</feature>
<evidence type="ECO:0000256" key="13">
    <source>
        <dbReference type="ARBA" id="ARBA00023242"/>
    </source>
</evidence>
<evidence type="ECO:0000256" key="10">
    <source>
        <dbReference type="ARBA" id="ARBA00023004"/>
    </source>
</evidence>
<protein>
    <recommendedName>
        <fullName evidence="14">DNA polymerase eta</fullName>
    </recommendedName>
</protein>
<feature type="compositionally biased region" description="Basic and acidic residues" evidence="15">
    <location>
        <begin position="936"/>
        <end position="945"/>
    </location>
</feature>
<dbReference type="Pfam" id="PF00355">
    <property type="entry name" value="Rieske"/>
    <property type="match status" value="1"/>
</dbReference>
<keyword evidence="4" id="KW-0001">2Fe-2S</keyword>
<sequence>MRPLIYLSTRTTVRTMASIKTIAVLDESELQDGQMKEVSFEDGKVLLSRIGKDIYATSAFCTHYGAPLAKGVLTADGRVLVSMYALAILVRWFKRYIFIVVNVGNITEDAPAPSALHSFKTQVKDGKIHVTANPSNTSKANMSRFPTLLVSGNVNSSAKGVVIVGGGSGTFHAVESLREHGYKGPITILSKETYSPIDRTKLSKALITDPAKIEWRSPADLKIKYGTNLRLGVEVTSVDLKKKVVVLEDGKDTVPYDQLILAPGGTPRRLPVEGAKLENVYTFRGIADSRKVDAAAQEGKRAVVIGSSFISMELVAAMGQRKLASIDVIGMEEFPFETVLGKAYHESKGVKFHMSSKVDKIVPKEDNPNEAGGVIVNGTTIPCDFVIMGVGVAPATEFLKGSGIEIEKDGGVKVDQYLRVKTGPDTKDVYAIGDCYLDHFVGLFTDCDIAIYPQTSGGETRIEHWNFKVAGNHGRAAGCNIAGKEQPFVKVPVFWSAQGQQLRYCGYGAHFEDVIVKGSTADLKFVAYYAKDGKIVAVASMQNDPVVSKASELLRLGLMPTPDEVKEGKLLKTFDPWSWHQGARNLEEGSVDVQIIGLERLEQNLFLEICILLYPESEPRRTDWDWGLRTGAKLDSQTLCSAQWAAPRSVDYYHPPLLLQRMSPNSPQSNRKGKGKVVDFAFGNFEGTETQQDQDFEDLNPVITYRHILSKNLGVRDPLRVIALCDSDAFYAACEMNRLGVDKDTPLVVLQWESLIAVNYPARTYGISRMDKKKDALKRCPHLKVVHVATYKEGEKEPGYWDNVDTNTHKCNNFLEDDYAGPDTIGLGVIGLLSERKATSGLRSRYVQSVFGPLDFAKRGPIPEKASIDEAFIDFTKPVREILLQKYPYLAQVPSSAPDGLDTPLPPPPPINWDGFGNIIPVDSPKEPEETTDEATDTKPDDPPHTWHDVALSIAAGLMKKAKEEVKNRLGYTTSALSASYKKYDTQIRFLGGKLGDALAKEYDASTVGDLLSISLVEEIQSKFGEGSVWVYEALRGIDRSEVKDKGSTLNKSMLASKNLPKPITKASEGQHWIRVLAAELALRLNDARKLSPNLWPKSLVLHARKGYEAGRSKQAPFPFTRELTVDTIAVAGDKLWKELVGNSTTLNVSSVQLAFTGIDVAEAGQRSIEGFLKPVSSSSKKRSREPDGVNDKTDKPAVDGTAGDIELLNDATSQAVGLSYVCSRCGKTIQVKAIDDQSSSTSTGDHSNHARLAKAKMEHDDFHFAQDLAKEGSSSSTITVSSKPTTKPSKKRKTAPEPKGIEKFFRK</sequence>
<dbReference type="GO" id="GO:0070987">
    <property type="term" value="P:error-free translesion synthesis"/>
    <property type="evidence" value="ECO:0007669"/>
    <property type="project" value="UniProtKB-ARBA"/>
</dbReference>
<dbReference type="GO" id="GO:0016491">
    <property type="term" value="F:oxidoreductase activity"/>
    <property type="evidence" value="ECO:0007669"/>
    <property type="project" value="InterPro"/>
</dbReference>
<dbReference type="GO" id="GO:0007064">
    <property type="term" value="P:mitotic sister chromatid cohesion"/>
    <property type="evidence" value="ECO:0007669"/>
    <property type="project" value="UniProtKB-ARBA"/>
</dbReference>
<dbReference type="InterPro" id="IPR036775">
    <property type="entry name" value="DNA_pol_Y-fam_lit_finger_sf"/>
</dbReference>
<dbReference type="Pfam" id="PF14759">
    <property type="entry name" value="Reductase_C"/>
    <property type="match status" value="1"/>
</dbReference>
<feature type="domain" description="UBZ3-type" evidence="18">
    <location>
        <begin position="1216"/>
        <end position="1272"/>
    </location>
</feature>
<dbReference type="EMBL" id="JAACJL010000045">
    <property type="protein sequence ID" value="KAF4613823.1"/>
    <property type="molecule type" value="Genomic_DNA"/>
</dbReference>
<dbReference type="SUPFAM" id="SSF50022">
    <property type="entry name" value="ISP domain"/>
    <property type="match status" value="1"/>
</dbReference>
<proteinExistence type="predicted"/>
<dbReference type="FunFam" id="1.10.150.20:FF:000014">
    <property type="entry name" value="Polymerase (DNA directed), eta"/>
    <property type="match status" value="1"/>
</dbReference>
<keyword evidence="8" id="KW-0274">FAD</keyword>
<dbReference type="Pfam" id="PF11799">
    <property type="entry name" value="IMS_C"/>
    <property type="match status" value="1"/>
</dbReference>
<evidence type="ECO:0000259" key="17">
    <source>
        <dbReference type="PROSITE" id="PS51296"/>
    </source>
</evidence>
<keyword evidence="20" id="KW-1185">Reference proteome</keyword>
<dbReference type="InterPro" id="IPR043128">
    <property type="entry name" value="Rev_trsase/Diguanyl_cyclase"/>
</dbReference>
<feature type="domain" description="Rieske" evidence="17">
    <location>
        <begin position="22"/>
        <end position="130"/>
    </location>
</feature>
<evidence type="ECO:0000256" key="14">
    <source>
        <dbReference type="ARBA" id="ARBA00044975"/>
    </source>
</evidence>
<dbReference type="PANTHER" id="PTHR45873">
    <property type="entry name" value="DNA POLYMERASE ETA"/>
    <property type="match status" value="1"/>
</dbReference>
<comment type="subcellular location">
    <subcellularLocation>
        <location evidence="1">Nucleus</location>
    </subcellularLocation>
</comment>
<keyword evidence="5" id="KW-0479">Metal-binding</keyword>
<dbReference type="Gene3D" id="3.30.390.30">
    <property type="match status" value="1"/>
</dbReference>
<keyword evidence="6" id="KW-0227">DNA damage</keyword>
<evidence type="ECO:0000256" key="12">
    <source>
        <dbReference type="ARBA" id="ARBA00023204"/>
    </source>
</evidence>
<dbReference type="InterPro" id="IPR028202">
    <property type="entry name" value="Reductase_C"/>
</dbReference>
<keyword evidence="12" id="KW-0234">DNA repair</keyword>
<evidence type="ECO:0000313" key="20">
    <source>
        <dbReference type="Proteomes" id="UP000521872"/>
    </source>
</evidence>
<dbReference type="InterPro" id="IPR017961">
    <property type="entry name" value="DNA_pol_Y-fam_little_finger"/>
</dbReference>
<dbReference type="GO" id="GO:0005634">
    <property type="term" value="C:nucleus"/>
    <property type="evidence" value="ECO:0007669"/>
    <property type="project" value="UniProtKB-SubCell"/>
</dbReference>
<keyword evidence="3" id="KW-0808">Transferase</keyword>
<dbReference type="PROSITE" id="PS51296">
    <property type="entry name" value="RIESKE"/>
    <property type="match status" value="1"/>
</dbReference>
<feature type="compositionally biased region" description="Basic and acidic residues" evidence="15">
    <location>
        <begin position="1185"/>
        <end position="1198"/>
    </location>
</feature>
<name>A0A8H4QMR7_9AGAR</name>